<reference evidence="1" key="1">
    <citation type="journal article" date="2012" name="PLoS ONE">
        <title>Gene sets for utilization of primary and secondary nutrition supplies in the distal gut of endangered iberian lynx.</title>
        <authorList>
            <person name="Alcaide M."/>
            <person name="Messina E."/>
            <person name="Richter M."/>
            <person name="Bargiela R."/>
            <person name="Peplies J."/>
            <person name="Huws S.A."/>
            <person name="Newbold C.J."/>
            <person name="Golyshin P.N."/>
            <person name="Simon M.A."/>
            <person name="Lopez G."/>
            <person name="Yakimov M.M."/>
            <person name="Ferrer M."/>
        </authorList>
    </citation>
    <scope>NUCLEOTIDE SEQUENCE</scope>
</reference>
<evidence type="ECO:0000313" key="1">
    <source>
        <dbReference type="EMBL" id="EJW96427.1"/>
    </source>
</evidence>
<accession>J9G3M7</accession>
<proteinExistence type="predicted"/>
<gene>
    <name evidence="1" type="ORF">EVA_15466</name>
</gene>
<sequence length="54" mass="6462">MFQSTTWYTPAPTSSSWLLVRKSPRTRRVPLRIPPSRWSRFVRCSPVRARRVFV</sequence>
<comment type="caution">
    <text evidence="1">The sequence shown here is derived from an EMBL/GenBank/DDBJ whole genome shotgun (WGS) entry which is preliminary data.</text>
</comment>
<organism evidence="1">
    <name type="scientific">gut metagenome</name>
    <dbReference type="NCBI Taxonomy" id="749906"/>
    <lineage>
        <taxon>unclassified sequences</taxon>
        <taxon>metagenomes</taxon>
        <taxon>organismal metagenomes</taxon>
    </lineage>
</organism>
<dbReference type="AlphaFoldDB" id="J9G3M7"/>
<dbReference type="EMBL" id="AMCI01005281">
    <property type="protein sequence ID" value="EJW96427.1"/>
    <property type="molecule type" value="Genomic_DNA"/>
</dbReference>
<name>J9G3M7_9ZZZZ</name>
<protein>
    <submittedName>
        <fullName evidence="1">Uncharacterized protein</fullName>
    </submittedName>
</protein>